<dbReference type="SUPFAM" id="SSF52266">
    <property type="entry name" value="SGNH hydrolase"/>
    <property type="match status" value="1"/>
</dbReference>
<comment type="caution">
    <text evidence="3">The sequence shown here is derived from an EMBL/GenBank/DDBJ whole genome shotgun (WGS) entry which is preliminary data.</text>
</comment>
<accession>A0ABT6RB98</accession>
<reference evidence="3 4" key="1">
    <citation type="submission" date="2023-05" db="EMBL/GenBank/DDBJ databases">
        <title>Genome sequence of Pinibacter sp. MAH-24.</title>
        <authorList>
            <person name="Huq M.A."/>
        </authorList>
    </citation>
    <scope>NUCLEOTIDE SEQUENCE [LARGE SCALE GENOMIC DNA]</scope>
    <source>
        <strain evidence="3 4">MAH-24</strain>
    </source>
</reference>
<organism evidence="3 4">
    <name type="scientific">Pinibacter soli</name>
    <dbReference type="NCBI Taxonomy" id="3044211"/>
    <lineage>
        <taxon>Bacteria</taxon>
        <taxon>Pseudomonadati</taxon>
        <taxon>Bacteroidota</taxon>
        <taxon>Chitinophagia</taxon>
        <taxon>Chitinophagales</taxon>
        <taxon>Chitinophagaceae</taxon>
        <taxon>Pinibacter</taxon>
    </lineage>
</organism>
<evidence type="ECO:0000313" key="4">
    <source>
        <dbReference type="Proteomes" id="UP001226434"/>
    </source>
</evidence>
<dbReference type="PANTHER" id="PTHR22901">
    <property type="entry name" value="SIALATE O-ACETYLESTERASE"/>
    <property type="match status" value="1"/>
</dbReference>
<name>A0ABT6RB98_9BACT</name>
<dbReference type="InterPro" id="IPR005181">
    <property type="entry name" value="SASA"/>
</dbReference>
<dbReference type="InterPro" id="IPR036514">
    <property type="entry name" value="SGNH_hydro_sf"/>
</dbReference>
<evidence type="ECO:0000256" key="1">
    <source>
        <dbReference type="ARBA" id="ARBA00022801"/>
    </source>
</evidence>
<feature type="domain" description="Sialate O-acetylesterase" evidence="2">
    <location>
        <begin position="419"/>
        <end position="527"/>
    </location>
</feature>
<dbReference type="InterPro" id="IPR008979">
    <property type="entry name" value="Galactose-bd-like_sf"/>
</dbReference>
<dbReference type="SUPFAM" id="SSF49785">
    <property type="entry name" value="Galactose-binding domain-like"/>
    <property type="match status" value="1"/>
</dbReference>
<dbReference type="PANTHER" id="PTHR22901:SF0">
    <property type="entry name" value="SIALATE O-ACETYLESTERASE"/>
    <property type="match status" value="1"/>
</dbReference>
<proteinExistence type="predicted"/>
<gene>
    <name evidence="3" type="ORF">QJ048_08640</name>
</gene>
<dbReference type="Pfam" id="PF03629">
    <property type="entry name" value="SASA"/>
    <property type="match status" value="2"/>
</dbReference>
<protein>
    <submittedName>
        <fullName evidence="3">Sialate O-acetylesterase</fullName>
    </submittedName>
</protein>
<dbReference type="EMBL" id="JASBRG010000005">
    <property type="protein sequence ID" value="MDI3319837.1"/>
    <property type="molecule type" value="Genomic_DNA"/>
</dbReference>
<dbReference type="Gene3D" id="3.40.50.1110">
    <property type="entry name" value="SGNH hydrolase"/>
    <property type="match status" value="2"/>
</dbReference>
<evidence type="ECO:0000313" key="3">
    <source>
        <dbReference type="EMBL" id="MDI3319837.1"/>
    </source>
</evidence>
<feature type="domain" description="Sialate O-acetylesterase" evidence="2">
    <location>
        <begin position="101"/>
        <end position="221"/>
    </location>
</feature>
<dbReference type="RefSeq" id="WP_282333940.1">
    <property type="nucleotide sequence ID" value="NZ_JASBRG010000005.1"/>
</dbReference>
<keyword evidence="1" id="KW-0378">Hydrolase</keyword>
<evidence type="ECO:0000259" key="2">
    <source>
        <dbReference type="Pfam" id="PF03629"/>
    </source>
</evidence>
<keyword evidence="4" id="KW-1185">Reference proteome</keyword>
<dbReference type="InterPro" id="IPR039329">
    <property type="entry name" value="SIAE"/>
</dbReference>
<sequence length="653" mass="72448">MKKLFALLTLVFAYLLPRSEVKLPAIFSDGMVLQRDVPINIWGWAKKNEKITVIFSNQTKTTKADKKGNWKIQLSPIAAGGPYALQIKGKNTIAINDVLVGDVWICSGQSNMEFTLDRAVNARQEIANADYPRIRCVTVKQNAALSPQNDILPVDWKTCSPQTAGKFSAAAYFFATKIQQETHVPIGLIVSCWGGTNIEAWTSKEALVTHPDFKEIVARQNAGDISQAAKNRYQNLVKSISVFQNGIITNDTQSWKNAGYDDAQWATLMARKPWEQQGLRGFDGVVWYRKDVTVTEVQAKKNALLELAQIGDADETYINGIPVGRTEAGEPSNTPRKYNVSAGLLKAGKNVIAIKITDLAGDGGIVGNANNLQLTIDAEPPISLEGAWKARVDTSSFRSIIDPGINPSCLYNGMISPLIQYTIKGAIWYQGEANANRAYQYQTMFPLMISDWRNKWMQGNFPFYFVQLATYDAHRENTTKGSKWAELRDAQAKALSLPNTGMAVAIDIGDPKDLHPKNKQDVGLRLALNALNKTYGKDIAPCGPLYKSMQIDGNKIVLDFTETGKGLIVKDKYGQLKTFEIAGADKQFKWALAYIQNNKVIVFSPEIANPVAVRYGWLDNAEDANLYNADGLPASPFRTDDWEGMTRQTKYEY</sequence>
<dbReference type="Proteomes" id="UP001226434">
    <property type="component" value="Unassembled WGS sequence"/>
</dbReference>